<dbReference type="SMART" id="SM00100">
    <property type="entry name" value="cNMP"/>
    <property type="match status" value="1"/>
</dbReference>
<keyword evidence="3" id="KW-0807">Transducer</keyword>
<evidence type="ECO:0000259" key="6">
    <source>
        <dbReference type="PROSITE" id="PS50111"/>
    </source>
</evidence>
<dbReference type="KEGG" id="dli:dnl_48070"/>
<feature type="transmembrane region" description="Helical" evidence="4">
    <location>
        <begin position="12"/>
        <end position="31"/>
    </location>
</feature>
<gene>
    <name evidence="8" type="ORF">dnl_48070</name>
</gene>
<keyword evidence="9" id="KW-1185">Reference proteome</keyword>
<dbReference type="AlphaFoldDB" id="A0A975BBM6"/>
<feature type="domain" description="Cyclic nucleotide-binding" evidence="5">
    <location>
        <begin position="431"/>
        <end position="549"/>
    </location>
</feature>
<dbReference type="InterPro" id="IPR004090">
    <property type="entry name" value="Chemotax_Me-accpt_rcpt"/>
</dbReference>
<dbReference type="PRINTS" id="PR00260">
    <property type="entry name" value="CHEMTRNSDUCR"/>
</dbReference>
<feature type="domain" description="T-SNARE coiled-coil homology" evidence="7">
    <location>
        <begin position="187"/>
        <end position="241"/>
    </location>
</feature>
<dbReference type="InterPro" id="IPR004089">
    <property type="entry name" value="MCPsignal_dom"/>
</dbReference>
<comment type="similarity">
    <text evidence="2">Belongs to the methyl-accepting chemotaxis (MCP) protein family.</text>
</comment>
<feature type="domain" description="Methyl-accepting transducer" evidence="6">
    <location>
        <begin position="188"/>
        <end position="417"/>
    </location>
</feature>
<evidence type="ECO:0000259" key="5">
    <source>
        <dbReference type="PROSITE" id="PS50042"/>
    </source>
</evidence>
<dbReference type="Pfam" id="PF00015">
    <property type="entry name" value="MCPsignal"/>
    <property type="match status" value="1"/>
</dbReference>
<dbReference type="EMBL" id="CP061799">
    <property type="protein sequence ID" value="QTA82432.1"/>
    <property type="molecule type" value="Genomic_DNA"/>
</dbReference>
<dbReference type="GO" id="GO:0006935">
    <property type="term" value="P:chemotaxis"/>
    <property type="evidence" value="ECO:0007669"/>
    <property type="project" value="UniProtKB-KW"/>
</dbReference>
<dbReference type="InterPro" id="IPR018490">
    <property type="entry name" value="cNMP-bd_dom_sf"/>
</dbReference>
<feature type="transmembrane region" description="Helical" evidence="4">
    <location>
        <begin position="149"/>
        <end position="169"/>
    </location>
</feature>
<dbReference type="InterPro" id="IPR000595">
    <property type="entry name" value="cNMP-bd_dom"/>
</dbReference>
<dbReference type="PROSITE" id="PS50111">
    <property type="entry name" value="CHEMOTAXIS_TRANSDUC_2"/>
    <property type="match status" value="1"/>
</dbReference>
<dbReference type="InterPro" id="IPR014710">
    <property type="entry name" value="RmlC-like_jellyroll"/>
</dbReference>
<dbReference type="PANTHER" id="PTHR43531">
    <property type="entry name" value="PROTEIN ICFG"/>
    <property type="match status" value="1"/>
</dbReference>
<keyword evidence="4" id="KW-0812">Transmembrane</keyword>
<evidence type="ECO:0000256" key="3">
    <source>
        <dbReference type="PROSITE-ProRule" id="PRU00284"/>
    </source>
</evidence>
<sequence>MLSDQLNKKTIPCAAFFLLFAVMAAVTLLWYTSRVSDNLKSIQNNASGIIKQLTGLNEHLQTCMNNNQAVNNSLSSRVKLLDQLEKNIKTPDLSALDSVYKIKKQDLLFQNIIQKNKELIDSCLEQLSLIQNQIDNKFIKISDNTKGSILIISIIFTILFFMIFFSILFGSTKRNKPLRHAINGLAESTEHVTKASLNVSSVSQMVADRTSEQAKLLEDILSNLKDIAAMTNQNSEDVNHADTLMKNIRISTQETTLFMDAFAGFMEKITSASEESSRIVQSIDDVAFQTNILALNAAIEAARVGNAGEGFAVVADEVRSLSRQVTKASGEISDLLKGISLKITEGMKKFNKTNNIFHEVADNVLEITLIVNKVAKVSAEQTSRIEGAYNFINKIKDIALQNVKESDRSASASVEMSAQAEQLKGFVDEVKFVALREGHYDKSMHSIVKKELSKGDYLIRQGEYSQEAYIIEEGEFDIFLNENPEKIVATLKEGDIVGEIALIKNVKRTANVVAKSPARVVVLYKKDCMDVLGKQKVLSRSVANMIKRRLEELR</sequence>
<dbReference type="SUPFAM" id="SSF51206">
    <property type="entry name" value="cAMP-binding domain-like"/>
    <property type="match status" value="1"/>
</dbReference>
<dbReference type="Pfam" id="PF00027">
    <property type="entry name" value="cNMP_binding"/>
    <property type="match status" value="1"/>
</dbReference>
<keyword evidence="4" id="KW-1133">Transmembrane helix</keyword>
<name>A0A975BBM6_9BACT</name>
<evidence type="ECO:0000313" key="8">
    <source>
        <dbReference type="EMBL" id="QTA82432.1"/>
    </source>
</evidence>
<dbReference type="PROSITE" id="PS50192">
    <property type="entry name" value="T_SNARE"/>
    <property type="match status" value="1"/>
</dbReference>
<dbReference type="InterPro" id="IPR018488">
    <property type="entry name" value="cNMP-bd_CS"/>
</dbReference>
<dbReference type="RefSeq" id="WP_207688364.1">
    <property type="nucleotide sequence ID" value="NZ_CP061799.1"/>
</dbReference>
<evidence type="ECO:0000259" key="7">
    <source>
        <dbReference type="PROSITE" id="PS50192"/>
    </source>
</evidence>
<evidence type="ECO:0000256" key="4">
    <source>
        <dbReference type="SAM" id="Phobius"/>
    </source>
</evidence>
<dbReference type="Gene3D" id="2.60.120.10">
    <property type="entry name" value="Jelly Rolls"/>
    <property type="match status" value="1"/>
</dbReference>
<reference evidence="8" key="1">
    <citation type="journal article" date="2021" name="Microb. Physiol.">
        <title>Proteogenomic Insights into the Physiology of Marine, Sulfate-Reducing, Filamentous Desulfonema limicola and Desulfonema magnum.</title>
        <authorList>
            <person name="Schnaars V."/>
            <person name="Wohlbrand L."/>
            <person name="Scheve S."/>
            <person name="Hinrichs C."/>
            <person name="Reinhardt R."/>
            <person name="Rabus R."/>
        </authorList>
    </citation>
    <scope>NUCLEOTIDE SEQUENCE</scope>
    <source>
        <strain evidence="8">5ac10</strain>
    </source>
</reference>
<keyword evidence="1" id="KW-0145">Chemotaxis</keyword>
<dbReference type="InterPro" id="IPR000727">
    <property type="entry name" value="T_SNARE_dom"/>
</dbReference>
<evidence type="ECO:0000256" key="1">
    <source>
        <dbReference type="ARBA" id="ARBA00022500"/>
    </source>
</evidence>
<dbReference type="SMART" id="SM00283">
    <property type="entry name" value="MA"/>
    <property type="match status" value="1"/>
</dbReference>
<evidence type="ECO:0000313" key="9">
    <source>
        <dbReference type="Proteomes" id="UP000663720"/>
    </source>
</evidence>
<dbReference type="Gene3D" id="1.10.287.950">
    <property type="entry name" value="Methyl-accepting chemotaxis protein"/>
    <property type="match status" value="1"/>
</dbReference>
<evidence type="ECO:0000256" key="2">
    <source>
        <dbReference type="ARBA" id="ARBA00029447"/>
    </source>
</evidence>
<dbReference type="PANTHER" id="PTHR43531:SF11">
    <property type="entry name" value="METHYL-ACCEPTING CHEMOTAXIS PROTEIN 3"/>
    <property type="match status" value="1"/>
</dbReference>
<dbReference type="PROSITE" id="PS50042">
    <property type="entry name" value="CNMP_BINDING_3"/>
    <property type="match status" value="1"/>
</dbReference>
<protein>
    <submittedName>
        <fullName evidence="8">Methyl-accepting chemotaxis protein signailling domain-containing protein, Cyclic nucleotide-binding domain-containing protein</fullName>
    </submittedName>
</protein>
<dbReference type="PROSITE" id="PS00889">
    <property type="entry name" value="CNMP_BINDING_2"/>
    <property type="match status" value="1"/>
</dbReference>
<keyword evidence="4" id="KW-0472">Membrane</keyword>
<dbReference type="SUPFAM" id="SSF58104">
    <property type="entry name" value="Methyl-accepting chemotaxis protein (MCP) signaling domain"/>
    <property type="match status" value="1"/>
</dbReference>
<dbReference type="Proteomes" id="UP000663720">
    <property type="component" value="Chromosome"/>
</dbReference>
<proteinExistence type="inferred from homology"/>
<dbReference type="InterPro" id="IPR051310">
    <property type="entry name" value="MCP_chemotaxis"/>
</dbReference>
<accession>A0A975BBM6</accession>
<dbReference type="GO" id="GO:0005886">
    <property type="term" value="C:plasma membrane"/>
    <property type="evidence" value="ECO:0007669"/>
    <property type="project" value="TreeGrafter"/>
</dbReference>
<organism evidence="8 9">
    <name type="scientific">Desulfonema limicola</name>
    <dbReference type="NCBI Taxonomy" id="45656"/>
    <lineage>
        <taxon>Bacteria</taxon>
        <taxon>Pseudomonadati</taxon>
        <taxon>Thermodesulfobacteriota</taxon>
        <taxon>Desulfobacteria</taxon>
        <taxon>Desulfobacterales</taxon>
        <taxon>Desulfococcaceae</taxon>
        <taxon>Desulfonema</taxon>
    </lineage>
</organism>
<dbReference type="CDD" id="cd00038">
    <property type="entry name" value="CAP_ED"/>
    <property type="match status" value="1"/>
</dbReference>
<dbReference type="GO" id="GO:0007165">
    <property type="term" value="P:signal transduction"/>
    <property type="evidence" value="ECO:0007669"/>
    <property type="project" value="UniProtKB-KW"/>
</dbReference>
<dbReference type="GO" id="GO:0004888">
    <property type="term" value="F:transmembrane signaling receptor activity"/>
    <property type="evidence" value="ECO:0007669"/>
    <property type="project" value="InterPro"/>
</dbReference>